<organism evidence="2 3">
    <name type="scientific">Roseburia intestinalis</name>
    <dbReference type="NCBI Taxonomy" id="166486"/>
    <lineage>
        <taxon>Bacteria</taxon>
        <taxon>Bacillati</taxon>
        <taxon>Bacillota</taxon>
        <taxon>Clostridia</taxon>
        <taxon>Lachnospirales</taxon>
        <taxon>Lachnospiraceae</taxon>
        <taxon>Roseburia</taxon>
    </lineage>
</organism>
<feature type="domain" description="DUF3797" evidence="1">
    <location>
        <begin position="12"/>
        <end position="58"/>
    </location>
</feature>
<dbReference type="EMBL" id="QSFP01000013">
    <property type="protein sequence ID" value="RHA66283.1"/>
    <property type="molecule type" value="Genomic_DNA"/>
</dbReference>
<evidence type="ECO:0000313" key="3">
    <source>
        <dbReference type="Proteomes" id="UP000284465"/>
    </source>
</evidence>
<comment type="caution">
    <text evidence="2">The sequence shown here is derived from an EMBL/GenBank/DDBJ whole genome shotgun (WGS) entry which is preliminary data.</text>
</comment>
<gene>
    <name evidence="2" type="ORF">DW927_12150</name>
</gene>
<dbReference type="Proteomes" id="UP000284465">
    <property type="component" value="Unassembled WGS sequence"/>
</dbReference>
<evidence type="ECO:0000313" key="2">
    <source>
        <dbReference type="EMBL" id="RHA66283.1"/>
    </source>
</evidence>
<name>A0A3R6DAI0_9FIRM</name>
<protein>
    <submittedName>
        <fullName evidence="2">DUF3797 domain-containing protein</fullName>
    </submittedName>
</protein>
<reference evidence="2 3" key="1">
    <citation type="submission" date="2018-08" db="EMBL/GenBank/DDBJ databases">
        <title>A genome reference for cultivated species of the human gut microbiota.</title>
        <authorList>
            <person name="Zou Y."/>
            <person name="Xue W."/>
            <person name="Luo G."/>
        </authorList>
    </citation>
    <scope>NUCLEOTIDE SEQUENCE [LARGE SCALE GENOMIC DNA]</scope>
    <source>
        <strain evidence="2 3">AM43-11</strain>
    </source>
</reference>
<sequence length="113" mass="13096">MKIMNFPANKIMEVELLLQIQKNYQKCPFCGRNYTKETDVFSIHEDGSFERKCMCGYEMSGHIDINGIIEKDYNESCAKNDFLMELKEGSLLHNDARGEKKYAKYKTAGSCKF</sequence>
<dbReference type="AlphaFoldDB" id="A0A3R6DAI0"/>
<dbReference type="InterPro" id="IPR024256">
    <property type="entry name" value="DUF3797"/>
</dbReference>
<proteinExistence type="predicted"/>
<accession>A0A3R6DAI0</accession>
<dbReference type="RefSeq" id="WP_118591797.1">
    <property type="nucleotide sequence ID" value="NZ_QSFP01000013.1"/>
</dbReference>
<evidence type="ECO:0000259" key="1">
    <source>
        <dbReference type="Pfam" id="PF12677"/>
    </source>
</evidence>
<dbReference type="Pfam" id="PF12677">
    <property type="entry name" value="DUF3797"/>
    <property type="match status" value="1"/>
</dbReference>